<reference evidence="9" key="2">
    <citation type="submission" date="2021-04" db="EMBL/GenBank/DDBJ databases">
        <authorList>
            <person name="Gilroy R."/>
        </authorList>
    </citation>
    <scope>NUCLEOTIDE SEQUENCE</scope>
    <source>
        <strain evidence="9">1719</strain>
    </source>
</reference>
<dbReference type="Proteomes" id="UP000824156">
    <property type="component" value="Unassembled WGS sequence"/>
</dbReference>
<dbReference type="EMBL" id="DXEZ01000236">
    <property type="protein sequence ID" value="HIX55081.1"/>
    <property type="molecule type" value="Genomic_DNA"/>
</dbReference>
<reference evidence="9" key="1">
    <citation type="journal article" date="2021" name="PeerJ">
        <title>Extensive microbial diversity within the chicken gut microbiome revealed by metagenomics and culture.</title>
        <authorList>
            <person name="Gilroy R."/>
            <person name="Ravi A."/>
            <person name="Getino M."/>
            <person name="Pursley I."/>
            <person name="Horton D.L."/>
            <person name="Alikhan N.F."/>
            <person name="Baker D."/>
            <person name="Gharbi K."/>
            <person name="Hall N."/>
            <person name="Watson M."/>
            <person name="Adriaenssens E.M."/>
            <person name="Foster-Nyarko E."/>
            <person name="Jarju S."/>
            <person name="Secka A."/>
            <person name="Antonio M."/>
            <person name="Oren A."/>
            <person name="Chaudhuri R.R."/>
            <person name="La Ragione R."/>
            <person name="Hildebrand F."/>
            <person name="Pallen M.J."/>
        </authorList>
    </citation>
    <scope>NUCLEOTIDE SEQUENCE</scope>
    <source>
        <strain evidence="9">1719</strain>
    </source>
</reference>
<accession>A0A9D1W9P9</accession>
<dbReference type="GO" id="GO:0009279">
    <property type="term" value="C:cell outer membrane"/>
    <property type="evidence" value="ECO:0007669"/>
    <property type="project" value="UniProtKB-SubCell"/>
</dbReference>
<protein>
    <submittedName>
        <fullName evidence="9">RagB/SusD family nutrient uptake outer membrane protein</fullName>
    </submittedName>
</protein>
<feature type="domain" description="RagB/SusD" evidence="7">
    <location>
        <begin position="360"/>
        <end position="503"/>
    </location>
</feature>
<evidence type="ECO:0000256" key="4">
    <source>
        <dbReference type="ARBA" id="ARBA00023136"/>
    </source>
</evidence>
<dbReference type="InterPro" id="IPR012944">
    <property type="entry name" value="SusD_RagB_dom"/>
</dbReference>
<feature type="signal peptide" evidence="6">
    <location>
        <begin position="1"/>
        <end position="25"/>
    </location>
</feature>
<keyword evidence="5" id="KW-0998">Cell outer membrane</keyword>
<evidence type="ECO:0000313" key="9">
    <source>
        <dbReference type="EMBL" id="HIX55081.1"/>
    </source>
</evidence>
<comment type="similarity">
    <text evidence="2">Belongs to the SusD family.</text>
</comment>
<evidence type="ECO:0000256" key="5">
    <source>
        <dbReference type="ARBA" id="ARBA00023237"/>
    </source>
</evidence>
<proteinExistence type="inferred from homology"/>
<evidence type="ECO:0000256" key="2">
    <source>
        <dbReference type="ARBA" id="ARBA00006275"/>
    </source>
</evidence>
<dbReference type="CDD" id="cd08977">
    <property type="entry name" value="SusD"/>
    <property type="match status" value="1"/>
</dbReference>
<evidence type="ECO:0000256" key="1">
    <source>
        <dbReference type="ARBA" id="ARBA00004442"/>
    </source>
</evidence>
<dbReference type="InterPro" id="IPR011990">
    <property type="entry name" value="TPR-like_helical_dom_sf"/>
</dbReference>
<feature type="domain" description="SusD-like N-terminal" evidence="8">
    <location>
        <begin position="77"/>
        <end position="239"/>
    </location>
</feature>
<comment type="caution">
    <text evidence="9">The sequence shown here is derived from an EMBL/GenBank/DDBJ whole genome shotgun (WGS) entry which is preliminary data.</text>
</comment>
<evidence type="ECO:0000256" key="3">
    <source>
        <dbReference type="ARBA" id="ARBA00022729"/>
    </source>
</evidence>
<evidence type="ECO:0000256" key="6">
    <source>
        <dbReference type="SAM" id="SignalP"/>
    </source>
</evidence>
<feature type="chain" id="PRO_5038491881" evidence="6">
    <location>
        <begin position="26"/>
        <end position="504"/>
    </location>
</feature>
<dbReference type="InterPro" id="IPR033985">
    <property type="entry name" value="SusD-like_N"/>
</dbReference>
<dbReference type="Gene3D" id="1.25.40.390">
    <property type="match status" value="1"/>
</dbReference>
<dbReference type="Pfam" id="PF14322">
    <property type="entry name" value="SusD-like_3"/>
    <property type="match status" value="1"/>
</dbReference>
<evidence type="ECO:0000259" key="7">
    <source>
        <dbReference type="Pfam" id="PF07980"/>
    </source>
</evidence>
<dbReference type="AlphaFoldDB" id="A0A9D1W9P9"/>
<sequence length="504" mass="56085">MTIKNLKYTFIAVLSGFLLAFTACKKDYLETNPTDDVSGETVFETTEGAYVALDGTYRAMYLSLTNHGNFGQKSADLTADLMGEDMVVHKDGYGWFNSEYKYTARSSPSPDSRSDRIWFQYYRLINNANRIIDQIDEAQGSDEDKKNIRGQALAIRANSYYYLVNFFQHSYKGNESAPGVPLYTEPTSEGHDRGTVQAVYDLIISDLEEAETLLDGAVRRHKSHINKQTVQGIRARVALIMEDWATAEKYANLARQGLSLMNNATYTQDGFNTISNGEWIWGLEVNVEQATIFASFYSHMDAASGGYATLGTQKKITKALYDQIGENDIRRQNFLSPDQEGLSQDLPPYNQVKFVLRTPGNWDSDYLLMRAAEMYLIEAEAIARQGKSGANDLLDNLVKIRDTEYSAQGLSGDSLLDEILLQRRIELWGEGVSLFDIKRLGKGLNRATGDGNHSGSDLVPGDPAMNLDAGTLTLEPGSSKFLFRIPQDEINANKALSSADQNPA</sequence>
<comment type="subcellular location">
    <subcellularLocation>
        <location evidence="1">Cell outer membrane</location>
    </subcellularLocation>
</comment>
<evidence type="ECO:0000259" key="8">
    <source>
        <dbReference type="Pfam" id="PF14322"/>
    </source>
</evidence>
<organism evidence="9 10">
    <name type="scientific">Candidatus Sphingobacterium stercoripullorum</name>
    <dbReference type="NCBI Taxonomy" id="2838759"/>
    <lineage>
        <taxon>Bacteria</taxon>
        <taxon>Pseudomonadati</taxon>
        <taxon>Bacteroidota</taxon>
        <taxon>Sphingobacteriia</taxon>
        <taxon>Sphingobacteriales</taxon>
        <taxon>Sphingobacteriaceae</taxon>
        <taxon>Sphingobacterium</taxon>
    </lineage>
</organism>
<gene>
    <name evidence="9" type="ORF">H9853_08645</name>
</gene>
<dbReference type="SUPFAM" id="SSF48452">
    <property type="entry name" value="TPR-like"/>
    <property type="match status" value="1"/>
</dbReference>
<dbReference type="Pfam" id="PF07980">
    <property type="entry name" value="SusD_RagB"/>
    <property type="match status" value="1"/>
</dbReference>
<evidence type="ECO:0000313" key="10">
    <source>
        <dbReference type="Proteomes" id="UP000824156"/>
    </source>
</evidence>
<keyword evidence="4" id="KW-0472">Membrane</keyword>
<name>A0A9D1W9P9_9SPHI</name>
<dbReference type="PROSITE" id="PS51257">
    <property type="entry name" value="PROKAR_LIPOPROTEIN"/>
    <property type="match status" value="1"/>
</dbReference>
<keyword evidence="3 6" id="KW-0732">Signal</keyword>